<dbReference type="InterPro" id="IPR004961">
    <property type="entry name" value="Lipase_chaperone"/>
</dbReference>
<protein>
    <recommendedName>
        <fullName evidence="11">Lipase helper protein</fullName>
    </recommendedName>
    <alternativeName>
        <fullName evidence="12">Lipase modulator</fullName>
    </alternativeName>
</protein>
<evidence type="ECO:0000256" key="3">
    <source>
        <dbReference type="ARBA" id="ARBA00022475"/>
    </source>
</evidence>
<evidence type="ECO:0000313" key="14">
    <source>
        <dbReference type="EMBL" id="SMC28071.1"/>
    </source>
</evidence>
<keyword evidence="6" id="KW-0442">Lipid degradation</keyword>
<evidence type="ECO:0000256" key="4">
    <source>
        <dbReference type="ARBA" id="ARBA00022519"/>
    </source>
</evidence>
<comment type="subcellular location">
    <subcellularLocation>
        <location evidence="1">Cell inner membrane</location>
        <topology evidence="1">Single-pass membrane protein</topology>
        <orientation evidence="1">Periplasmic side</orientation>
    </subcellularLocation>
</comment>
<reference evidence="14 15" key="1">
    <citation type="submission" date="2017-04" db="EMBL/GenBank/DDBJ databases">
        <authorList>
            <person name="Afonso C.L."/>
            <person name="Miller P.J."/>
            <person name="Scott M.A."/>
            <person name="Spackman E."/>
            <person name="Goraichik I."/>
            <person name="Dimitrov K.M."/>
            <person name="Suarez D.L."/>
            <person name="Swayne D.E."/>
        </authorList>
    </citation>
    <scope>NUCLEOTIDE SEQUENCE [LARGE SCALE GENOMIC DNA]</scope>
    <source>
        <strain evidence="14 15">DSM 23236</strain>
    </source>
</reference>
<evidence type="ECO:0000256" key="9">
    <source>
        <dbReference type="ARBA" id="ARBA00023136"/>
    </source>
</evidence>
<name>A0A1W1XX10_9NEIS</name>
<evidence type="ECO:0000256" key="2">
    <source>
        <dbReference type="ARBA" id="ARBA00010358"/>
    </source>
</evidence>
<evidence type="ECO:0000256" key="7">
    <source>
        <dbReference type="ARBA" id="ARBA00022989"/>
    </source>
</evidence>
<keyword evidence="7" id="KW-1133">Transmembrane helix</keyword>
<keyword evidence="4" id="KW-0997">Cell inner membrane</keyword>
<evidence type="ECO:0000256" key="11">
    <source>
        <dbReference type="ARBA" id="ARBA00030948"/>
    </source>
</evidence>
<keyword evidence="13" id="KW-0175">Coiled coil</keyword>
<dbReference type="STRING" id="1121001.SAMN02745857_03101"/>
<keyword evidence="3" id="KW-1003">Cell membrane</keyword>
<gene>
    <name evidence="14" type="ORF">SAMN02745857_03101</name>
</gene>
<evidence type="ECO:0000256" key="13">
    <source>
        <dbReference type="SAM" id="Coils"/>
    </source>
</evidence>
<evidence type="ECO:0000256" key="8">
    <source>
        <dbReference type="ARBA" id="ARBA00023098"/>
    </source>
</evidence>
<organism evidence="14 15">
    <name type="scientific">Andreprevotia lacus DSM 23236</name>
    <dbReference type="NCBI Taxonomy" id="1121001"/>
    <lineage>
        <taxon>Bacteria</taxon>
        <taxon>Pseudomonadati</taxon>
        <taxon>Pseudomonadota</taxon>
        <taxon>Betaproteobacteria</taxon>
        <taxon>Neisseriales</taxon>
        <taxon>Chitinibacteraceae</taxon>
        <taxon>Andreprevotia</taxon>
    </lineage>
</organism>
<sequence>MQAMLKEINTTGPQAVRHGDLQNWWRNGLAQCRQLGGSDCERVLRDALASWSDRKAAAIAAAALDKQSTVADAETHLVQNMNTPLLERLGKLSALRKSLMGDEAAQAWYGRDEAAIGFAAAVNAYAQGDARKVALAQRMTQVEALRQQYYGPYYAELKAAEGAQTAYALEYGLAKLDVKDVTADTALRNALRNKYLSPADATAQAQQDAQAGAQQARVQAYQSALAELERRYADHDNSAYLAEVAALRRRMFE</sequence>
<evidence type="ECO:0000256" key="5">
    <source>
        <dbReference type="ARBA" id="ARBA00022692"/>
    </source>
</evidence>
<keyword evidence="9" id="KW-0472">Membrane</keyword>
<evidence type="ECO:0000256" key="10">
    <source>
        <dbReference type="ARBA" id="ARBA00023186"/>
    </source>
</evidence>
<dbReference type="AlphaFoldDB" id="A0A1W1XX10"/>
<keyword evidence="8" id="KW-0443">Lipid metabolism</keyword>
<dbReference type="Pfam" id="PF03280">
    <property type="entry name" value="Lipase_chap"/>
    <property type="match status" value="1"/>
</dbReference>
<keyword evidence="10" id="KW-0143">Chaperone</keyword>
<dbReference type="EMBL" id="FWXD01000020">
    <property type="protein sequence ID" value="SMC28071.1"/>
    <property type="molecule type" value="Genomic_DNA"/>
</dbReference>
<accession>A0A1W1XX10</accession>
<dbReference type="GO" id="GO:0016042">
    <property type="term" value="P:lipid catabolic process"/>
    <property type="evidence" value="ECO:0007669"/>
    <property type="project" value="UniProtKB-KW"/>
</dbReference>
<evidence type="ECO:0000313" key="15">
    <source>
        <dbReference type="Proteomes" id="UP000192761"/>
    </source>
</evidence>
<comment type="similarity">
    <text evidence="2">Belongs to the lipase chaperone family.</text>
</comment>
<dbReference type="GO" id="GO:0005886">
    <property type="term" value="C:plasma membrane"/>
    <property type="evidence" value="ECO:0007669"/>
    <property type="project" value="UniProtKB-SubCell"/>
</dbReference>
<dbReference type="GO" id="GO:0006457">
    <property type="term" value="P:protein folding"/>
    <property type="evidence" value="ECO:0007669"/>
    <property type="project" value="InterPro"/>
</dbReference>
<keyword evidence="5" id="KW-0812">Transmembrane</keyword>
<evidence type="ECO:0000256" key="1">
    <source>
        <dbReference type="ARBA" id="ARBA00004383"/>
    </source>
</evidence>
<dbReference type="Proteomes" id="UP000192761">
    <property type="component" value="Unassembled WGS sequence"/>
</dbReference>
<proteinExistence type="inferred from homology"/>
<keyword evidence="15" id="KW-1185">Reference proteome</keyword>
<dbReference type="GO" id="GO:0051082">
    <property type="term" value="F:unfolded protein binding"/>
    <property type="evidence" value="ECO:0007669"/>
    <property type="project" value="InterPro"/>
</dbReference>
<feature type="coiled-coil region" evidence="13">
    <location>
        <begin position="211"/>
        <end position="238"/>
    </location>
</feature>
<evidence type="ECO:0000256" key="12">
    <source>
        <dbReference type="ARBA" id="ARBA00031542"/>
    </source>
</evidence>
<evidence type="ECO:0000256" key="6">
    <source>
        <dbReference type="ARBA" id="ARBA00022963"/>
    </source>
</evidence>